<keyword evidence="1" id="KW-0472">Membrane</keyword>
<sequence>MSTDNPNPEIDGTIGYLIKSFVGYIGMAMILAIFVVPSAVIAGIIIGRLDPSASPFIWLATLGFLAGMMGHAGKKDIAQGVEVAERMQSWTRKEAIIYMGGLMMIMFGMIISEITLLSLLSGAISGLSEEGVIVGVLIAIIGPVVDAWVGRNSRRYTKRKFGKGVGISFANLGYYIAYLLLVLVILAQDIPKEIARSARDDIDSMVWS</sequence>
<dbReference type="Proteomes" id="UP001596201">
    <property type="component" value="Unassembled WGS sequence"/>
</dbReference>
<feature type="transmembrane region" description="Helical" evidence="1">
    <location>
        <begin position="52"/>
        <end position="70"/>
    </location>
</feature>
<comment type="caution">
    <text evidence="2">The sequence shown here is derived from an EMBL/GenBank/DDBJ whole genome shotgun (WGS) entry which is preliminary data.</text>
</comment>
<protein>
    <submittedName>
        <fullName evidence="2">Uncharacterized protein</fullName>
    </submittedName>
</protein>
<keyword evidence="1" id="KW-1133">Transmembrane helix</keyword>
<dbReference type="AlphaFoldDB" id="A0ABD5REM0"/>
<evidence type="ECO:0000313" key="3">
    <source>
        <dbReference type="Proteomes" id="UP001596201"/>
    </source>
</evidence>
<proteinExistence type="predicted"/>
<evidence type="ECO:0000256" key="1">
    <source>
        <dbReference type="SAM" id="Phobius"/>
    </source>
</evidence>
<feature type="transmembrane region" description="Helical" evidence="1">
    <location>
        <begin position="21"/>
        <end position="46"/>
    </location>
</feature>
<feature type="transmembrane region" description="Helical" evidence="1">
    <location>
        <begin position="132"/>
        <end position="149"/>
    </location>
</feature>
<feature type="transmembrane region" description="Helical" evidence="1">
    <location>
        <begin position="96"/>
        <end position="120"/>
    </location>
</feature>
<reference evidence="2 3" key="1">
    <citation type="journal article" date="2019" name="Int. J. Syst. Evol. Microbiol.">
        <title>The Global Catalogue of Microorganisms (GCM) 10K type strain sequencing project: providing services to taxonomists for standard genome sequencing and annotation.</title>
        <authorList>
            <consortium name="The Broad Institute Genomics Platform"/>
            <consortium name="The Broad Institute Genome Sequencing Center for Infectious Disease"/>
            <person name="Wu L."/>
            <person name="Ma J."/>
        </authorList>
    </citation>
    <scope>NUCLEOTIDE SEQUENCE [LARGE SCALE GENOMIC DNA]</scope>
    <source>
        <strain evidence="2 3">CGMCC 1.12237</strain>
    </source>
</reference>
<keyword evidence="1" id="KW-0812">Transmembrane</keyword>
<feature type="transmembrane region" description="Helical" evidence="1">
    <location>
        <begin position="161"/>
        <end position="187"/>
    </location>
</feature>
<evidence type="ECO:0000313" key="2">
    <source>
        <dbReference type="EMBL" id="MFC5368494.1"/>
    </source>
</evidence>
<keyword evidence="3" id="KW-1185">Reference proteome</keyword>
<dbReference type="EMBL" id="JBHSKX010000002">
    <property type="protein sequence ID" value="MFC5368494.1"/>
    <property type="molecule type" value="Genomic_DNA"/>
</dbReference>
<dbReference type="RefSeq" id="WP_227230769.1">
    <property type="nucleotide sequence ID" value="NZ_JAJCVJ010000002.1"/>
</dbReference>
<gene>
    <name evidence="2" type="ORF">ACFPJ5_16320</name>
</gene>
<organism evidence="2 3">
    <name type="scientific">Salinirubrum litoreum</name>
    <dbReference type="NCBI Taxonomy" id="1126234"/>
    <lineage>
        <taxon>Archaea</taxon>
        <taxon>Methanobacteriati</taxon>
        <taxon>Methanobacteriota</taxon>
        <taxon>Stenosarchaea group</taxon>
        <taxon>Halobacteria</taxon>
        <taxon>Halobacteriales</taxon>
        <taxon>Haloferacaceae</taxon>
        <taxon>Salinirubrum</taxon>
    </lineage>
</organism>
<accession>A0ABD5REM0</accession>
<name>A0ABD5REM0_9EURY</name>